<protein>
    <recommendedName>
        <fullName evidence="2">Peptidase M28 domain-containing protein</fullName>
    </recommendedName>
</protein>
<proteinExistence type="predicted"/>
<comment type="caution">
    <text evidence="1">The sequence shown here is derived from an EMBL/GenBank/DDBJ whole genome shotgun (WGS) entry which is preliminary data.</text>
</comment>
<dbReference type="SUPFAM" id="SSF53187">
    <property type="entry name" value="Zn-dependent exopeptidases"/>
    <property type="match status" value="1"/>
</dbReference>
<evidence type="ECO:0000313" key="1">
    <source>
        <dbReference type="EMBL" id="GAI81546.1"/>
    </source>
</evidence>
<sequence>MTPSISQDIVSASDNYPFFCKGIPSLCIFRKNPDPRLGRGYGHTSADTFDKIDPLDAKLSLAFALVFISHFSNIERLPEKLAQREVIEILQNNKLEESLKKLEKWPFNNTSSPFF</sequence>
<gene>
    <name evidence="1" type="ORF">S12H4_19124</name>
</gene>
<organism evidence="1">
    <name type="scientific">marine sediment metagenome</name>
    <dbReference type="NCBI Taxonomy" id="412755"/>
    <lineage>
        <taxon>unclassified sequences</taxon>
        <taxon>metagenomes</taxon>
        <taxon>ecological metagenomes</taxon>
    </lineage>
</organism>
<dbReference type="Gene3D" id="3.40.630.10">
    <property type="entry name" value="Zn peptidases"/>
    <property type="match status" value="1"/>
</dbReference>
<dbReference type="AlphaFoldDB" id="X1SQZ1"/>
<reference evidence="1" key="1">
    <citation type="journal article" date="2014" name="Front. Microbiol.">
        <title>High frequency of phylogenetically diverse reductive dehalogenase-homologous genes in deep subseafloor sedimentary metagenomes.</title>
        <authorList>
            <person name="Kawai M."/>
            <person name="Futagami T."/>
            <person name="Toyoda A."/>
            <person name="Takaki Y."/>
            <person name="Nishi S."/>
            <person name="Hori S."/>
            <person name="Arai W."/>
            <person name="Tsubouchi T."/>
            <person name="Morono Y."/>
            <person name="Uchiyama I."/>
            <person name="Ito T."/>
            <person name="Fujiyama A."/>
            <person name="Inagaki F."/>
            <person name="Takami H."/>
        </authorList>
    </citation>
    <scope>NUCLEOTIDE SEQUENCE</scope>
    <source>
        <strain evidence="1">Expedition CK06-06</strain>
    </source>
</reference>
<name>X1SQZ1_9ZZZZ</name>
<evidence type="ECO:0008006" key="2">
    <source>
        <dbReference type="Google" id="ProtNLM"/>
    </source>
</evidence>
<accession>X1SQZ1</accession>
<dbReference type="EMBL" id="BARW01009524">
    <property type="protein sequence ID" value="GAI81546.1"/>
    <property type="molecule type" value="Genomic_DNA"/>
</dbReference>